<name>A0A9Q1GAL0_SYNKA</name>
<sequence>MPRKMSASHAAYPNESAGTTERPGLRRIMEIQHAGCGSFSFSPQSDYAIFYPRYIITSWQVSIAPRIANAPERVTNARRDQPKRERARDACHRLFLRLNVVKRSEDERRYKLESSPVDFTRPFAPNGITAGSEARLPKSMQSGVAP</sequence>
<evidence type="ECO:0000256" key="1">
    <source>
        <dbReference type="SAM" id="MobiDB-lite"/>
    </source>
</evidence>
<dbReference type="AlphaFoldDB" id="A0A9Q1GAL0"/>
<dbReference type="EMBL" id="JAINUF010000001">
    <property type="protein sequence ID" value="KAJ8380138.1"/>
    <property type="molecule type" value="Genomic_DNA"/>
</dbReference>
<gene>
    <name evidence="2" type="ORF">SKAU_G00009160</name>
</gene>
<organism evidence="2 3">
    <name type="scientific">Synaphobranchus kaupii</name>
    <name type="common">Kaup's arrowtooth eel</name>
    <dbReference type="NCBI Taxonomy" id="118154"/>
    <lineage>
        <taxon>Eukaryota</taxon>
        <taxon>Metazoa</taxon>
        <taxon>Chordata</taxon>
        <taxon>Craniata</taxon>
        <taxon>Vertebrata</taxon>
        <taxon>Euteleostomi</taxon>
        <taxon>Actinopterygii</taxon>
        <taxon>Neopterygii</taxon>
        <taxon>Teleostei</taxon>
        <taxon>Anguilliformes</taxon>
        <taxon>Synaphobranchidae</taxon>
        <taxon>Synaphobranchus</taxon>
    </lineage>
</organism>
<feature type="region of interest" description="Disordered" evidence="1">
    <location>
        <begin position="123"/>
        <end position="146"/>
    </location>
</feature>
<proteinExistence type="predicted"/>
<evidence type="ECO:0000313" key="3">
    <source>
        <dbReference type="Proteomes" id="UP001152622"/>
    </source>
</evidence>
<protein>
    <submittedName>
        <fullName evidence="2">Uncharacterized protein</fullName>
    </submittedName>
</protein>
<evidence type="ECO:0000313" key="2">
    <source>
        <dbReference type="EMBL" id="KAJ8380138.1"/>
    </source>
</evidence>
<comment type="caution">
    <text evidence="2">The sequence shown here is derived from an EMBL/GenBank/DDBJ whole genome shotgun (WGS) entry which is preliminary data.</text>
</comment>
<reference evidence="2" key="1">
    <citation type="journal article" date="2023" name="Science">
        <title>Genome structures resolve the early diversification of teleost fishes.</title>
        <authorList>
            <person name="Parey E."/>
            <person name="Louis A."/>
            <person name="Montfort J."/>
            <person name="Bouchez O."/>
            <person name="Roques C."/>
            <person name="Iampietro C."/>
            <person name="Lluch J."/>
            <person name="Castinel A."/>
            <person name="Donnadieu C."/>
            <person name="Desvignes T."/>
            <person name="Floi Bucao C."/>
            <person name="Jouanno E."/>
            <person name="Wen M."/>
            <person name="Mejri S."/>
            <person name="Dirks R."/>
            <person name="Jansen H."/>
            <person name="Henkel C."/>
            <person name="Chen W.J."/>
            <person name="Zahm M."/>
            <person name="Cabau C."/>
            <person name="Klopp C."/>
            <person name="Thompson A.W."/>
            <person name="Robinson-Rechavi M."/>
            <person name="Braasch I."/>
            <person name="Lecointre G."/>
            <person name="Bobe J."/>
            <person name="Postlethwait J.H."/>
            <person name="Berthelot C."/>
            <person name="Roest Crollius H."/>
            <person name="Guiguen Y."/>
        </authorList>
    </citation>
    <scope>NUCLEOTIDE SEQUENCE</scope>
    <source>
        <strain evidence="2">WJC10195</strain>
    </source>
</reference>
<accession>A0A9Q1GAL0</accession>
<keyword evidence="3" id="KW-1185">Reference proteome</keyword>
<dbReference type="Proteomes" id="UP001152622">
    <property type="component" value="Chromosome 1"/>
</dbReference>
<feature type="region of interest" description="Disordered" evidence="1">
    <location>
        <begin position="1"/>
        <end position="21"/>
    </location>
</feature>